<reference evidence="1 2" key="1">
    <citation type="submission" date="2024-04" db="EMBL/GenBank/DDBJ databases">
        <title>Tritrichomonas musculus Genome.</title>
        <authorList>
            <person name="Alves-Ferreira E."/>
            <person name="Grigg M."/>
            <person name="Lorenzi H."/>
            <person name="Galac M."/>
        </authorList>
    </citation>
    <scope>NUCLEOTIDE SEQUENCE [LARGE SCALE GENOMIC DNA]</scope>
    <source>
        <strain evidence="1 2">EAF2021</strain>
    </source>
</reference>
<dbReference type="EMBL" id="JAPFFF010000026">
    <property type="protein sequence ID" value="KAK8849314.1"/>
    <property type="molecule type" value="Genomic_DNA"/>
</dbReference>
<dbReference type="InterPro" id="IPR026906">
    <property type="entry name" value="LRR_5"/>
</dbReference>
<sequence length="426" mass="48782">MSKMKSEINGKTEKVIKELEQNRLIYAINEANKTAELIDNNEASGDVFIPRSINYQGNQYIVTAIKANSFKYSTSLRSIIFPVDSEVRSIGKNAFFYAPIEKLNFPASLCELEDGWCNGTENLKKIQVVPNNRFFMNIDNRIIVGKSDINNDDYDVLYFSTRGTNICQIPSFIKRIATYAFYMAQFDTVTIPRKVTRICRGAFSFCSHLRNVIIPSDSNLRVIERKAFYFSSIESLSIPASLEVLEEGWCAEMHNLKKVTIVNNKYYKHCEDDENLILGKSDINNDEFDVVVFACKNIRKVKIPENIKRIASYAFYFSLIKSISIPSSVTHICEWSFYCCHDLCRVDIQSDSNLRVIDEGSFADTSIKSFYVPSHVIQIDESSFNYCRQLEAIEIDEKSELQSISLPAPNIMLPVHMINRLEDTNI</sequence>
<dbReference type="PANTHER" id="PTHR45661">
    <property type="entry name" value="SURFACE ANTIGEN"/>
    <property type="match status" value="1"/>
</dbReference>
<organism evidence="1 2">
    <name type="scientific">Tritrichomonas musculus</name>
    <dbReference type="NCBI Taxonomy" id="1915356"/>
    <lineage>
        <taxon>Eukaryota</taxon>
        <taxon>Metamonada</taxon>
        <taxon>Parabasalia</taxon>
        <taxon>Tritrichomonadida</taxon>
        <taxon>Tritrichomonadidae</taxon>
        <taxon>Tritrichomonas</taxon>
    </lineage>
</organism>
<dbReference type="InterPro" id="IPR053139">
    <property type="entry name" value="Surface_bspA-like"/>
</dbReference>
<gene>
    <name evidence="1" type="ORF">M9Y10_018684</name>
</gene>
<comment type="caution">
    <text evidence="1">The sequence shown here is derived from an EMBL/GenBank/DDBJ whole genome shotgun (WGS) entry which is preliminary data.</text>
</comment>
<keyword evidence="2" id="KW-1185">Reference proteome</keyword>
<name>A0ABR2HP43_9EUKA</name>
<protein>
    <submittedName>
        <fullName evidence="1">Uncharacterized protein</fullName>
    </submittedName>
</protein>
<dbReference type="Pfam" id="PF13306">
    <property type="entry name" value="LRR_5"/>
    <property type="match status" value="3"/>
</dbReference>
<dbReference type="PANTHER" id="PTHR45661:SF3">
    <property type="entry name" value="IG-LIKE DOMAIN-CONTAINING PROTEIN"/>
    <property type="match status" value="1"/>
</dbReference>
<proteinExistence type="predicted"/>
<dbReference type="Proteomes" id="UP001470230">
    <property type="component" value="Unassembled WGS sequence"/>
</dbReference>
<dbReference type="InterPro" id="IPR032675">
    <property type="entry name" value="LRR_dom_sf"/>
</dbReference>
<accession>A0ABR2HP43</accession>
<dbReference type="Gene3D" id="3.80.10.10">
    <property type="entry name" value="Ribonuclease Inhibitor"/>
    <property type="match status" value="2"/>
</dbReference>
<dbReference type="SUPFAM" id="SSF52058">
    <property type="entry name" value="L domain-like"/>
    <property type="match status" value="1"/>
</dbReference>
<evidence type="ECO:0000313" key="2">
    <source>
        <dbReference type="Proteomes" id="UP001470230"/>
    </source>
</evidence>
<evidence type="ECO:0000313" key="1">
    <source>
        <dbReference type="EMBL" id="KAK8849314.1"/>
    </source>
</evidence>